<dbReference type="HOGENOM" id="CLU_011615_5_0_0"/>
<evidence type="ECO:0000313" key="5">
    <source>
        <dbReference type="EMBL" id="ABF42223.1"/>
    </source>
</evidence>
<dbReference type="PANTHER" id="PTHR44227">
    <property type="match status" value="1"/>
</dbReference>
<name>Q1ILM7_KORVE</name>
<evidence type="ECO:0000313" key="6">
    <source>
        <dbReference type="Proteomes" id="UP000002432"/>
    </source>
</evidence>
<dbReference type="SMART" id="SM00028">
    <property type="entry name" value="TPR"/>
    <property type="match status" value="2"/>
</dbReference>
<feature type="transmembrane region" description="Helical" evidence="4">
    <location>
        <begin position="173"/>
        <end position="195"/>
    </location>
</feature>
<feature type="transmembrane region" description="Helical" evidence="4">
    <location>
        <begin position="344"/>
        <end position="362"/>
    </location>
</feature>
<dbReference type="InterPro" id="IPR019734">
    <property type="entry name" value="TPR_rpt"/>
</dbReference>
<evidence type="ECO:0000256" key="3">
    <source>
        <dbReference type="PROSITE-ProRule" id="PRU00339"/>
    </source>
</evidence>
<dbReference type="InterPro" id="IPR011990">
    <property type="entry name" value="TPR-like_helical_dom_sf"/>
</dbReference>
<dbReference type="PANTHER" id="PTHR44227:SF3">
    <property type="entry name" value="PROTEIN O-MANNOSYL-TRANSFERASE TMTC4"/>
    <property type="match status" value="1"/>
</dbReference>
<dbReference type="PROSITE" id="PS50005">
    <property type="entry name" value="TPR"/>
    <property type="match status" value="1"/>
</dbReference>
<feature type="transmembrane region" description="Helical" evidence="4">
    <location>
        <begin position="288"/>
        <end position="306"/>
    </location>
</feature>
<keyword evidence="1" id="KW-0677">Repeat</keyword>
<reference evidence="5 6" key="1">
    <citation type="journal article" date="2009" name="Appl. Environ. Microbiol.">
        <title>Three genomes from the phylum Acidobacteria provide insight into the lifestyles of these microorganisms in soils.</title>
        <authorList>
            <person name="Ward N.L."/>
            <person name="Challacombe J.F."/>
            <person name="Janssen P.H."/>
            <person name="Henrissat B."/>
            <person name="Coutinho P.M."/>
            <person name="Wu M."/>
            <person name="Xie G."/>
            <person name="Haft D.H."/>
            <person name="Sait M."/>
            <person name="Badger J."/>
            <person name="Barabote R.D."/>
            <person name="Bradley B."/>
            <person name="Brettin T.S."/>
            <person name="Brinkac L.M."/>
            <person name="Bruce D."/>
            <person name="Creasy T."/>
            <person name="Daugherty S.C."/>
            <person name="Davidsen T.M."/>
            <person name="DeBoy R.T."/>
            <person name="Detter J.C."/>
            <person name="Dodson R.J."/>
            <person name="Durkin A.S."/>
            <person name="Ganapathy A."/>
            <person name="Gwinn-Giglio M."/>
            <person name="Han C.S."/>
            <person name="Khouri H."/>
            <person name="Kiss H."/>
            <person name="Kothari S.P."/>
            <person name="Madupu R."/>
            <person name="Nelson K.E."/>
            <person name="Nelson W.C."/>
            <person name="Paulsen I."/>
            <person name="Penn K."/>
            <person name="Ren Q."/>
            <person name="Rosovitz M.J."/>
            <person name="Selengut J.D."/>
            <person name="Shrivastava S."/>
            <person name="Sullivan S.A."/>
            <person name="Tapia R."/>
            <person name="Thompson L.S."/>
            <person name="Watkins K.L."/>
            <person name="Yang Q."/>
            <person name="Yu C."/>
            <person name="Zafar N."/>
            <person name="Zhou L."/>
            <person name="Kuske C.R."/>
        </authorList>
    </citation>
    <scope>NUCLEOTIDE SEQUENCE [LARGE SCALE GENOMIC DNA]</scope>
    <source>
        <strain evidence="5 6">Ellin345</strain>
    </source>
</reference>
<dbReference type="EMBL" id="CP000360">
    <property type="protein sequence ID" value="ABF42223.1"/>
    <property type="molecule type" value="Genomic_DNA"/>
</dbReference>
<sequence>MPSSQAIFRAGLVLLLALYIRTLSFDFVFDDLLFQRIPWIHSWHALIHAFRVDAFGGTIEGGSSYYRPFVSVWWALVERLTPGTAAWYHLATLLTQVLVYFTAFRFGCEFFEDEQLAALTAMLFVLHPCEVESTAWNVSGANNGQAAIYFFVTLIFYFRWWKTKRWGWLAGSGAFHLLALLTKESLVITPVLVLLHCAMQSERAARWRSTLVVLVPYGLATGVYLALRQAAIKPLAGRSNAIRTGVNLGDLWSGPAAFWWYLRKLIVPTRMAILHDWTPVTGPSTARFVLPLMIFVAFCVLVVWAWKRTGSWRVLFLAASFLLNLVPVIVYANRVTMHERYLQLPSYSFCALLAYAALWAMRDGGTKRIFAIVFSVSLIAAWSAVTWYETGFWDNNLTLWTRAVQVAPHSVNARVELARLVTEQDPGAGIRVLDEGLQVLPESPGLWRSKGLMEFNAGKLSDAGKSFRRSLEVSSRFAANPATEPSDVKYGRATALFFIAQIEQQKGDLESAEQHYRNALDIDPENAEYQRGLAGLLSKQGRGQ</sequence>
<keyword evidence="2 3" id="KW-0802">TPR repeat</keyword>
<dbReference type="EnsemblBacteria" id="ABF42223">
    <property type="protein sequence ID" value="ABF42223"/>
    <property type="gene ID" value="Acid345_3222"/>
</dbReference>
<dbReference type="InterPro" id="IPR052346">
    <property type="entry name" value="O-mannosyl-transferase_TMTC"/>
</dbReference>
<feature type="transmembrane region" description="Helical" evidence="4">
    <location>
        <begin position="368"/>
        <end position="388"/>
    </location>
</feature>
<keyword evidence="4" id="KW-0812">Transmembrane</keyword>
<protein>
    <submittedName>
        <fullName evidence="5">TPR repeat protein</fullName>
    </submittedName>
</protein>
<dbReference type="SUPFAM" id="SSF48452">
    <property type="entry name" value="TPR-like"/>
    <property type="match status" value="1"/>
</dbReference>
<accession>Q1ILM7</accession>
<feature type="repeat" description="TPR" evidence="3">
    <location>
        <begin position="493"/>
        <end position="526"/>
    </location>
</feature>
<evidence type="ECO:0000256" key="4">
    <source>
        <dbReference type="SAM" id="Phobius"/>
    </source>
</evidence>
<keyword evidence="4" id="KW-1133">Transmembrane helix</keyword>
<feature type="transmembrane region" description="Helical" evidence="4">
    <location>
        <begin position="207"/>
        <end position="227"/>
    </location>
</feature>
<organism evidence="5 6">
    <name type="scientific">Koribacter versatilis (strain Ellin345)</name>
    <dbReference type="NCBI Taxonomy" id="204669"/>
    <lineage>
        <taxon>Bacteria</taxon>
        <taxon>Pseudomonadati</taxon>
        <taxon>Acidobacteriota</taxon>
        <taxon>Terriglobia</taxon>
        <taxon>Terriglobales</taxon>
        <taxon>Candidatus Korobacteraceae</taxon>
        <taxon>Candidatus Korobacter</taxon>
    </lineage>
</organism>
<dbReference type="AlphaFoldDB" id="Q1ILM7"/>
<feature type="transmembrane region" description="Helical" evidence="4">
    <location>
        <begin position="144"/>
        <end position="161"/>
    </location>
</feature>
<dbReference type="KEGG" id="aba:Acid345_3222"/>
<dbReference type="eggNOG" id="COG0457">
    <property type="taxonomic scope" value="Bacteria"/>
</dbReference>
<dbReference type="Proteomes" id="UP000002432">
    <property type="component" value="Chromosome"/>
</dbReference>
<feature type="transmembrane region" description="Helical" evidence="4">
    <location>
        <begin position="312"/>
        <end position="332"/>
    </location>
</feature>
<evidence type="ECO:0000256" key="1">
    <source>
        <dbReference type="ARBA" id="ARBA00022737"/>
    </source>
</evidence>
<dbReference type="STRING" id="204669.Acid345_3222"/>
<dbReference type="Pfam" id="PF13181">
    <property type="entry name" value="TPR_8"/>
    <property type="match status" value="1"/>
</dbReference>
<proteinExistence type="predicted"/>
<feature type="transmembrane region" description="Helical" evidence="4">
    <location>
        <begin position="86"/>
        <end position="104"/>
    </location>
</feature>
<dbReference type="Gene3D" id="1.25.40.10">
    <property type="entry name" value="Tetratricopeptide repeat domain"/>
    <property type="match status" value="1"/>
</dbReference>
<keyword evidence="6" id="KW-1185">Reference proteome</keyword>
<gene>
    <name evidence="5" type="ordered locus">Acid345_3222</name>
</gene>
<evidence type="ECO:0000256" key="2">
    <source>
        <dbReference type="ARBA" id="ARBA00022803"/>
    </source>
</evidence>
<keyword evidence="4" id="KW-0472">Membrane</keyword>